<feature type="signal peptide" evidence="1">
    <location>
        <begin position="1"/>
        <end position="19"/>
    </location>
</feature>
<name>A0AA92WEK1_9BACT</name>
<keyword evidence="1" id="KW-0732">Signal</keyword>
<dbReference type="AlphaFoldDB" id="A0AA92WEK1"/>
<evidence type="ECO:0000313" key="2">
    <source>
        <dbReference type="EMBL" id="RGX97852.1"/>
    </source>
</evidence>
<evidence type="ECO:0000313" key="3">
    <source>
        <dbReference type="Proteomes" id="UP000285604"/>
    </source>
</evidence>
<reference evidence="2 3" key="1">
    <citation type="submission" date="2018-08" db="EMBL/GenBank/DDBJ databases">
        <title>A genome reference for cultivated species of the human gut microbiota.</title>
        <authorList>
            <person name="Zou Y."/>
            <person name="Xue W."/>
            <person name="Luo G."/>
        </authorList>
    </citation>
    <scope>NUCLEOTIDE SEQUENCE [LARGE SCALE GENOMIC DNA]</scope>
    <source>
        <strain evidence="2 3">OF03-3</strain>
    </source>
</reference>
<comment type="caution">
    <text evidence="2">The sequence shown here is derived from an EMBL/GenBank/DDBJ whole genome shotgun (WGS) entry which is preliminary data.</text>
</comment>
<protein>
    <recommendedName>
        <fullName evidence="4">Lipocalin-like domain-containing protein</fullName>
    </recommendedName>
</protein>
<dbReference type="EMBL" id="QSCI01000005">
    <property type="protein sequence ID" value="RGX97852.1"/>
    <property type="molecule type" value="Genomic_DNA"/>
</dbReference>
<dbReference type="Proteomes" id="UP000285604">
    <property type="component" value="Unassembled WGS sequence"/>
</dbReference>
<proteinExistence type="predicted"/>
<gene>
    <name evidence="2" type="ORF">DXA63_02735</name>
</gene>
<accession>A0AA92WEK1</accession>
<sequence>MKKFFTLIAAVALAASVNAQVLKFDQTYAKGSVPATFSADGLVLKVVDTDGKMAVDANSQYFGTAESYENFSYRLKSGGKSLTKNNLTLTVPSDGTLKVYVRTGSSSATDRNVVLTQNGTELVNKILLESEAVSVPMTVDNETKDTNVFPVISVPVKQGDVAITYPVNSVNFYGFELVKTGTGISSVNAAAAKKNGKTYNMAGQEVSSSAKGLIIKNGKKYVK</sequence>
<evidence type="ECO:0000256" key="1">
    <source>
        <dbReference type="SAM" id="SignalP"/>
    </source>
</evidence>
<evidence type="ECO:0008006" key="4">
    <source>
        <dbReference type="Google" id="ProtNLM"/>
    </source>
</evidence>
<feature type="chain" id="PRO_5041728659" description="Lipocalin-like domain-containing protein" evidence="1">
    <location>
        <begin position="20"/>
        <end position="223"/>
    </location>
</feature>
<organism evidence="2 3">
    <name type="scientific">Segatella copri</name>
    <dbReference type="NCBI Taxonomy" id="165179"/>
    <lineage>
        <taxon>Bacteria</taxon>
        <taxon>Pseudomonadati</taxon>
        <taxon>Bacteroidota</taxon>
        <taxon>Bacteroidia</taxon>
        <taxon>Bacteroidales</taxon>
        <taxon>Prevotellaceae</taxon>
        <taxon>Segatella</taxon>
    </lineage>
</organism>